<evidence type="ECO:0000256" key="6">
    <source>
        <dbReference type="SAM" id="MobiDB-lite"/>
    </source>
</evidence>
<feature type="domain" description="VWFA" evidence="8">
    <location>
        <begin position="59"/>
        <end position="297"/>
    </location>
</feature>
<evidence type="ECO:0000313" key="11">
    <source>
        <dbReference type="Proteomes" id="UP000001286"/>
    </source>
</evidence>
<accession>G2ZCB7</accession>
<feature type="compositionally biased region" description="Basic residues" evidence="6">
    <location>
        <begin position="751"/>
        <end position="762"/>
    </location>
</feature>
<evidence type="ECO:0000313" key="10">
    <source>
        <dbReference type="EMBL" id="CBW87132.1"/>
    </source>
</evidence>
<feature type="chain" id="PRO_5003441453" evidence="7">
    <location>
        <begin position="25"/>
        <end position="792"/>
    </location>
</feature>
<keyword evidence="2" id="KW-0134">Cell wall</keyword>
<dbReference type="InterPro" id="IPR002035">
    <property type="entry name" value="VWF_A"/>
</dbReference>
<evidence type="ECO:0000256" key="3">
    <source>
        <dbReference type="ARBA" id="ARBA00022525"/>
    </source>
</evidence>
<gene>
    <name evidence="10" type="ordered locus">LIV_2631</name>
</gene>
<dbReference type="Pfam" id="PF16403">
    <property type="entry name" value="Bact_surface_Ig-like"/>
    <property type="match status" value="4"/>
</dbReference>
<dbReference type="InterPro" id="IPR032179">
    <property type="entry name" value="Cry22Aa_Ig-like"/>
</dbReference>
<evidence type="ECO:0000256" key="1">
    <source>
        <dbReference type="ARBA" id="ARBA00004168"/>
    </source>
</evidence>
<feature type="domain" description="Gram-positive cocci surface proteins LPxTG" evidence="9">
    <location>
        <begin position="761"/>
        <end position="792"/>
    </location>
</feature>
<evidence type="ECO:0000259" key="9">
    <source>
        <dbReference type="PROSITE" id="PS50847"/>
    </source>
</evidence>
<dbReference type="InterPro" id="IPR036465">
    <property type="entry name" value="vWFA_dom_sf"/>
</dbReference>
<dbReference type="NCBIfam" id="TIGR01167">
    <property type="entry name" value="LPXTG_anchor"/>
    <property type="match status" value="1"/>
</dbReference>
<evidence type="ECO:0000256" key="7">
    <source>
        <dbReference type="SAM" id="SignalP"/>
    </source>
</evidence>
<feature type="compositionally biased region" description="Basic and acidic residues" evidence="6">
    <location>
        <begin position="737"/>
        <end position="750"/>
    </location>
</feature>
<sequence>MKKIVKIVLILLILGANFPSAVSAETATHEVVKTNVAGDTSTNTISIPVSKTSREKKLDLVILQDLSGSFRAEYPNVARQLKEAIDLMDPIIDRSQFIGYTSIKSTDTHLPIYNDPKTTLDVQNSGEYNEFFNVINKNDMTDSITNTKAMIDNVTTNQLYGNGTPTAYGIQKALEDYQANNPVKEANRETLFLVVTDGFPNGDINGEALTPSTSMVQLLGPTTGINAALNNIASAGYLTSFGLWQNKTALENEWGTGLYNNYNNYINTNVPNFVSRSEFFFNMNNNDDSIEDFATAVKDIIQTNLNDQLSISEKVSAGQTYVNGSAKVKNKVGQTITIPAPYQEPIFTNQTLTWNLDALPEGEYTVTFDVTGKVPVSSTPAITAQNITLSEGAAFDPIQTVNPTATDTASTNLTTNIRVTANDVNTSQPGTYHVTYEVSGVLPANANTKISLIDTGKVTYRDALLKTLGKLDFTPNVSAKKTTKTITVTVTGKPIITASDKTIYVGDTYNPREDVEATDAKDGDITNKIEIIKNEVDNTTPGKYEVTYKVTNSVNESTTKTIEVTVLSKPVIEAKNHTIYVGDEFDPMAEVSAKDAKDGDITNKIEIIKNEVDNTTPGKYEVTYKVTNSVNESTTKTIEVTVLSKPVIEAKNHTIYVGDEFDPMAEVSAKDAKDGDITNKIKIIKNEVDNTTPGKYEVTYKVTNSVNESTVVTVQITVLEKITPTEKTNPNKPIKPIIKESGKPVKESKPKTTKKAPVKKLPKTGEHQSSQPLVGLGLLICLAATLRARKNS</sequence>
<evidence type="ECO:0000256" key="5">
    <source>
        <dbReference type="ARBA" id="ARBA00023088"/>
    </source>
</evidence>
<dbReference type="GeneID" id="57077657"/>
<dbReference type="SUPFAM" id="SSF53300">
    <property type="entry name" value="vWA-like"/>
    <property type="match status" value="1"/>
</dbReference>
<evidence type="ECO:0000256" key="2">
    <source>
        <dbReference type="ARBA" id="ARBA00022512"/>
    </source>
</evidence>
<evidence type="ECO:0000256" key="4">
    <source>
        <dbReference type="ARBA" id="ARBA00022729"/>
    </source>
</evidence>
<dbReference type="OrthoDB" id="2203145at2"/>
<protein>
    <submittedName>
        <fullName evidence="10">Putative peptidoglycan linked protein (LPXTG motif) some similarity to pesticidial crystal protein</fullName>
    </submittedName>
</protein>
<dbReference type="eggNOG" id="COG4932">
    <property type="taxonomic scope" value="Bacteria"/>
</dbReference>
<reference evidence="10 11" key="1">
    <citation type="journal article" date="2011" name="J. Bacteriol.">
        <title>Complete genome sequence of the animal pathogen Listeria ivanovii, which provides insights into host specificities and evolution of the genus Listeria.</title>
        <authorList>
            <person name="Buchrieser C."/>
            <person name="Rusniok C."/>
            <person name="Garrido P."/>
            <person name="Hain T."/>
            <person name="Scortti M."/>
            <person name="Lampidis R."/>
            <person name="Karst U."/>
            <person name="Chakraborty T."/>
            <person name="Cossart P."/>
            <person name="Kreft J."/>
            <person name="Vazquez-Boland J.A."/>
            <person name="Goebel W."/>
            <person name="Glaser P."/>
        </authorList>
    </citation>
    <scope>NUCLEOTIDE SEQUENCE [LARGE SCALE GENOMIC DNA]</scope>
    <source>
        <strain evidence="11">ATCC BAA-678 / PAM 55</strain>
    </source>
</reference>
<evidence type="ECO:0000259" key="8">
    <source>
        <dbReference type="PROSITE" id="PS50234"/>
    </source>
</evidence>
<keyword evidence="4 7" id="KW-0732">Signal</keyword>
<dbReference type="AlphaFoldDB" id="G2ZCB7"/>
<dbReference type="InterPro" id="IPR013783">
    <property type="entry name" value="Ig-like_fold"/>
</dbReference>
<dbReference type="EMBL" id="FR687253">
    <property type="protein sequence ID" value="CBW87132.1"/>
    <property type="molecule type" value="Genomic_DNA"/>
</dbReference>
<dbReference type="RefSeq" id="WP_014093887.1">
    <property type="nucleotide sequence ID" value="NC_016011.1"/>
</dbReference>
<feature type="signal peptide" evidence="7">
    <location>
        <begin position="1"/>
        <end position="24"/>
    </location>
</feature>
<keyword evidence="5" id="KW-0572">Peptidoglycan-anchor</keyword>
<dbReference type="KEGG" id="liv:LIV_2631"/>
<organism evidence="10 11">
    <name type="scientific">Listeria ivanovii (strain ATCC BAA-678 / PAM 55)</name>
    <dbReference type="NCBI Taxonomy" id="881621"/>
    <lineage>
        <taxon>Bacteria</taxon>
        <taxon>Bacillati</taxon>
        <taxon>Bacillota</taxon>
        <taxon>Bacilli</taxon>
        <taxon>Bacillales</taxon>
        <taxon>Listeriaceae</taxon>
        <taxon>Listeria</taxon>
    </lineage>
</organism>
<dbReference type="InterPro" id="IPR019931">
    <property type="entry name" value="LPXTG_anchor"/>
</dbReference>
<name>G2ZCB7_LISIP</name>
<comment type="subcellular location">
    <subcellularLocation>
        <location evidence="1">Secreted</location>
        <location evidence="1">Cell wall</location>
        <topology evidence="1">Peptidoglycan-anchor</topology>
    </subcellularLocation>
</comment>
<dbReference type="Proteomes" id="UP000001286">
    <property type="component" value="Chromosome"/>
</dbReference>
<dbReference type="PROSITE" id="PS50234">
    <property type="entry name" value="VWFA"/>
    <property type="match status" value="1"/>
</dbReference>
<dbReference type="Gene3D" id="2.60.40.10">
    <property type="entry name" value="Immunoglobulins"/>
    <property type="match status" value="4"/>
</dbReference>
<dbReference type="eggNOG" id="COG2304">
    <property type="taxonomic scope" value="Bacteria"/>
</dbReference>
<feature type="region of interest" description="Disordered" evidence="6">
    <location>
        <begin position="725"/>
        <end position="770"/>
    </location>
</feature>
<proteinExistence type="predicted"/>
<dbReference type="HOGENOM" id="CLU_354444_0_0_9"/>
<keyword evidence="3" id="KW-0964">Secreted</keyword>
<dbReference type="Gene3D" id="3.40.50.410">
    <property type="entry name" value="von Willebrand factor, type A domain"/>
    <property type="match status" value="1"/>
</dbReference>
<dbReference type="PROSITE" id="PS50847">
    <property type="entry name" value="GRAM_POS_ANCHORING"/>
    <property type="match status" value="1"/>
</dbReference>